<dbReference type="PANTHER" id="PTHR46709">
    <property type="entry name" value="PROTEIN CBG23488-RELATED"/>
    <property type="match status" value="1"/>
</dbReference>
<evidence type="ECO:0000259" key="6">
    <source>
        <dbReference type="PROSITE" id="PS50262"/>
    </source>
</evidence>
<evidence type="ECO:0000313" key="8">
    <source>
        <dbReference type="Proteomes" id="UP000001940"/>
    </source>
</evidence>
<dbReference type="SUPFAM" id="SSF81321">
    <property type="entry name" value="Family A G protein-coupled receptor-like"/>
    <property type="match status" value="1"/>
</dbReference>
<evidence type="ECO:0000256" key="4">
    <source>
        <dbReference type="ARBA" id="ARBA00023136"/>
    </source>
</evidence>
<dbReference type="GeneID" id="191562"/>
<dbReference type="RefSeq" id="NP_001254218.1">
    <property type="nucleotide sequence ID" value="NM_001267289.1"/>
</dbReference>
<sequence length="447" mass="50451">MSSSTEIADTSENVLSSSDGYSYEDEWWEMNCSIIPPEFNRLMLVGVVGAVIAFISVCFNTFLFVVLCRNPRHRHSHLVYLMFLSVADIFLSAAYILLFPVNLYMDYFASELLAAAWWSYMRIMITISHVFISTSAFLICAAAFERYITISKIACQFARHHRLIIIGACIFIAIIAKGPMYFEFEVVPNANCTGVTSLTAIPSEFSESEPYKTAYKFWFRNLLTVALPFIMCFYLNFAIMHRLRIQHLGAKLFRFATSEHRQNIRAATLMLVAVTCSYLASNLLNVVVYTWELVDKESLLSENIRPLYTLSSDLVSLLTVVASACRLPIYLVCNARIRCEILDYVDNCVLTHLHIKPYSGLGSKRCRATTVRYCDTGSGYMVYDTKQEEVIPSPVAPNKKGERRVRSVGTGLDRVVLSVAMGSIKASQSTTHLTIPLNNNAMIIQEE</sequence>
<dbReference type="PRINTS" id="PR00237">
    <property type="entry name" value="GPCRRHODOPSN"/>
</dbReference>
<comment type="subcellular location">
    <subcellularLocation>
        <location evidence="1">Membrane</location>
    </subcellularLocation>
</comment>
<organism evidence="7 8">
    <name type="scientific">Caenorhabditis elegans</name>
    <dbReference type="NCBI Taxonomy" id="6239"/>
    <lineage>
        <taxon>Eukaryota</taxon>
        <taxon>Metazoa</taxon>
        <taxon>Ecdysozoa</taxon>
        <taxon>Nematoda</taxon>
        <taxon>Chromadorea</taxon>
        <taxon>Rhabditida</taxon>
        <taxon>Rhabditina</taxon>
        <taxon>Rhabditomorpha</taxon>
        <taxon>Rhabditoidea</taxon>
        <taxon>Rhabditidae</taxon>
        <taxon>Peloderinae</taxon>
        <taxon>Caenorhabditis</taxon>
    </lineage>
</organism>
<evidence type="ECO:0000256" key="3">
    <source>
        <dbReference type="ARBA" id="ARBA00022989"/>
    </source>
</evidence>
<feature type="transmembrane region" description="Helical" evidence="5">
    <location>
        <begin position="78"/>
        <end position="99"/>
    </location>
</feature>
<dbReference type="eggNOG" id="ENOG502SK7B">
    <property type="taxonomic scope" value="Eukaryota"/>
</dbReference>
<dbReference type="AGR" id="WB:WBGene00014248"/>
<feature type="transmembrane region" description="Helical" evidence="5">
    <location>
        <begin position="269"/>
        <end position="294"/>
    </location>
</feature>
<name>G3MTY1_CAEEL</name>
<dbReference type="InterPro" id="IPR017452">
    <property type="entry name" value="GPCR_Rhodpsn_7TM"/>
</dbReference>
<evidence type="ECO:0000313" key="9">
    <source>
        <dbReference type="WormBase" id="ZK1307.7b"/>
    </source>
</evidence>
<dbReference type="OMA" id="PNANCTG"/>
<feature type="domain" description="G-protein coupled receptors family 1 profile" evidence="6">
    <location>
        <begin position="59"/>
        <end position="330"/>
    </location>
</feature>
<dbReference type="WormBase" id="ZK1307.7b">
    <property type="protein sequence ID" value="CE46539"/>
    <property type="gene ID" value="WBGene00014248"/>
</dbReference>
<protein>
    <submittedName>
        <fullName evidence="7">G-protein coupled receptors family 1 profile domain-containing protein</fullName>
    </submittedName>
</protein>
<dbReference type="CTD" id="191562"/>
<dbReference type="KEGG" id="cel:CELE_ZK1307.7"/>
<feature type="transmembrane region" description="Helical" evidence="5">
    <location>
        <begin position="43"/>
        <end position="66"/>
    </location>
</feature>
<dbReference type="Bgee" id="WBGene00014248">
    <property type="expression patterns" value="Expressed in larva and 3 other cell types or tissues"/>
</dbReference>
<dbReference type="ExpressionAtlas" id="G3MTY1">
    <property type="expression patterns" value="baseline and differential"/>
</dbReference>
<evidence type="ECO:0000256" key="5">
    <source>
        <dbReference type="SAM" id="Phobius"/>
    </source>
</evidence>
<keyword evidence="7" id="KW-0675">Receptor</keyword>
<dbReference type="GO" id="GO:0004930">
    <property type="term" value="F:G protein-coupled receptor activity"/>
    <property type="evidence" value="ECO:0007669"/>
    <property type="project" value="InterPro"/>
</dbReference>
<accession>G3MTY1</accession>
<keyword evidence="8" id="KW-1185">Reference proteome</keyword>
<dbReference type="Pfam" id="PF00001">
    <property type="entry name" value="7tm_1"/>
    <property type="match status" value="1"/>
</dbReference>
<dbReference type="InterPro" id="IPR000276">
    <property type="entry name" value="GPCR_Rhodpsn"/>
</dbReference>
<evidence type="ECO:0000313" key="7">
    <source>
        <dbReference type="EMBL" id="CCD31170.1"/>
    </source>
</evidence>
<dbReference type="OrthoDB" id="5797958at2759"/>
<dbReference type="PaxDb" id="6239-ZK1307.7b"/>
<keyword evidence="2 5" id="KW-0812">Transmembrane</keyword>
<feature type="transmembrane region" description="Helical" evidence="5">
    <location>
        <begin position="163"/>
        <end position="182"/>
    </location>
</feature>
<dbReference type="PROSITE" id="PS50262">
    <property type="entry name" value="G_PROTEIN_RECEP_F1_2"/>
    <property type="match status" value="1"/>
</dbReference>
<gene>
    <name evidence="7" type="ORF">CELE_ZK1307.7</name>
    <name evidence="7 9" type="ORF">ZK1307.7</name>
</gene>
<dbReference type="GO" id="GO:0016020">
    <property type="term" value="C:membrane"/>
    <property type="evidence" value="ECO:0007669"/>
    <property type="project" value="UniProtKB-SubCell"/>
</dbReference>
<keyword evidence="3 5" id="KW-1133">Transmembrane helix</keyword>
<evidence type="ECO:0000256" key="2">
    <source>
        <dbReference type="ARBA" id="ARBA00022692"/>
    </source>
</evidence>
<reference evidence="7 8" key="1">
    <citation type="journal article" date="1998" name="Science">
        <title>Genome sequence of the nematode C. elegans: a platform for investigating biology.</title>
        <authorList>
            <consortium name="The C. elegans sequencing consortium"/>
            <person name="Sulson J.E."/>
            <person name="Waterston R."/>
        </authorList>
    </citation>
    <scope>NUCLEOTIDE SEQUENCE [LARGE SCALE GENOMIC DNA]</scope>
    <source>
        <strain evidence="7 8">Bristol N2</strain>
    </source>
</reference>
<keyword evidence="4 5" id="KW-0472">Membrane</keyword>
<feature type="transmembrane region" description="Helical" evidence="5">
    <location>
        <begin position="119"/>
        <end position="142"/>
    </location>
</feature>
<dbReference type="PANTHER" id="PTHR46709:SF13">
    <property type="entry name" value="G-PROTEIN COUPLED RECEPTORS FAMILY 1 PROFILE DOMAIN-CONTAINING PROTEIN"/>
    <property type="match status" value="1"/>
</dbReference>
<dbReference type="InParanoid" id="G3MTY1"/>
<dbReference type="SMR" id="G3MTY1"/>
<dbReference type="AlphaFoldDB" id="G3MTY1"/>
<feature type="transmembrane region" description="Helical" evidence="5">
    <location>
        <begin position="217"/>
        <end position="237"/>
    </location>
</feature>
<dbReference type="EMBL" id="BX284602">
    <property type="protein sequence ID" value="CCD31170.1"/>
    <property type="molecule type" value="Genomic_DNA"/>
</dbReference>
<proteinExistence type="predicted"/>
<dbReference type="PhylomeDB" id="G3MTY1"/>
<dbReference type="CDD" id="cd14978">
    <property type="entry name" value="7tmA_FMRFamide_R-like"/>
    <property type="match status" value="1"/>
</dbReference>
<evidence type="ECO:0000256" key="1">
    <source>
        <dbReference type="ARBA" id="ARBA00004370"/>
    </source>
</evidence>
<dbReference type="Proteomes" id="UP000001940">
    <property type="component" value="Chromosome II"/>
</dbReference>
<dbReference type="Gene3D" id="1.20.1070.10">
    <property type="entry name" value="Rhodopsin 7-helix transmembrane proteins"/>
    <property type="match status" value="1"/>
</dbReference>